<feature type="region of interest" description="Disordered" evidence="1">
    <location>
        <begin position="736"/>
        <end position="811"/>
    </location>
</feature>
<feature type="domain" description="RNase III" evidence="2">
    <location>
        <begin position="206"/>
        <end position="334"/>
    </location>
</feature>
<feature type="region of interest" description="Disordered" evidence="1">
    <location>
        <begin position="477"/>
        <end position="502"/>
    </location>
</feature>
<proteinExistence type="predicted"/>
<dbReference type="CDD" id="cd00593">
    <property type="entry name" value="RIBOc"/>
    <property type="match status" value="1"/>
</dbReference>
<feature type="compositionally biased region" description="Basic and acidic residues" evidence="1">
    <location>
        <begin position="890"/>
        <end position="908"/>
    </location>
</feature>
<feature type="compositionally biased region" description="Polar residues" evidence="1">
    <location>
        <begin position="590"/>
        <end position="604"/>
    </location>
</feature>
<keyword evidence="4" id="KW-1185">Reference proteome</keyword>
<feature type="region of interest" description="Disordered" evidence="1">
    <location>
        <begin position="162"/>
        <end position="197"/>
    </location>
</feature>
<dbReference type="GeneID" id="63687896"/>
<dbReference type="Gene3D" id="1.10.1520.10">
    <property type="entry name" value="Ribonuclease III domain"/>
    <property type="match status" value="1"/>
</dbReference>
<dbReference type="PROSITE" id="PS50142">
    <property type="entry name" value="RNASE_3_2"/>
    <property type="match status" value="1"/>
</dbReference>
<reference evidence="3 4" key="1">
    <citation type="journal article" date="2012" name="Science">
        <title>The Paleozoic origin of enzymatic lignin decomposition reconstructed from 31 fungal genomes.</title>
        <authorList>
            <person name="Floudas D."/>
            <person name="Binder M."/>
            <person name="Riley R."/>
            <person name="Barry K."/>
            <person name="Blanchette R.A."/>
            <person name="Henrissat B."/>
            <person name="Martinez A.T."/>
            <person name="Otillar R."/>
            <person name="Spatafora J.W."/>
            <person name="Yadav J.S."/>
            <person name="Aerts A."/>
            <person name="Benoit I."/>
            <person name="Boyd A."/>
            <person name="Carlson A."/>
            <person name="Copeland A."/>
            <person name="Coutinho P.M."/>
            <person name="de Vries R.P."/>
            <person name="Ferreira P."/>
            <person name="Findley K."/>
            <person name="Foster B."/>
            <person name="Gaskell J."/>
            <person name="Glotzer D."/>
            <person name="Gorecki P."/>
            <person name="Heitman J."/>
            <person name="Hesse C."/>
            <person name="Hori C."/>
            <person name="Igarashi K."/>
            <person name="Jurgens J.A."/>
            <person name="Kallen N."/>
            <person name="Kersten P."/>
            <person name="Kohler A."/>
            <person name="Kuees U."/>
            <person name="Kumar T.K.A."/>
            <person name="Kuo A."/>
            <person name="LaButti K."/>
            <person name="Larrondo L.F."/>
            <person name="Lindquist E."/>
            <person name="Ling A."/>
            <person name="Lombard V."/>
            <person name="Lucas S."/>
            <person name="Lundell T."/>
            <person name="Martin R."/>
            <person name="McLaughlin D.J."/>
            <person name="Morgenstern I."/>
            <person name="Morin E."/>
            <person name="Murat C."/>
            <person name="Nagy L.G."/>
            <person name="Nolan M."/>
            <person name="Ohm R.A."/>
            <person name="Patyshakuliyeva A."/>
            <person name="Rokas A."/>
            <person name="Ruiz-Duenas F.J."/>
            <person name="Sabat G."/>
            <person name="Salamov A."/>
            <person name="Samejima M."/>
            <person name="Schmutz J."/>
            <person name="Slot J.C."/>
            <person name="St John F."/>
            <person name="Stenlid J."/>
            <person name="Sun H."/>
            <person name="Sun S."/>
            <person name="Syed K."/>
            <person name="Tsang A."/>
            <person name="Wiebenga A."/>
            <person name="Young D."/>
            <person name="Pisabarro A."/>
            <person name="Eastwood D.C."/>
            <person name="Martin F."/>
            <person name="Cullen D."/>
            <person name="Grigoriev I.V."/>
            <person name="Hibbett D.S."/>
        </authorList>
    </citation>
    <scope>NUCLEOTIDE SEQUENCE [LARGE SCALE GENOMIC DNA]</scope>
    <source>
        <strain evidence="3 4">DJM-731 SS1</strain>
    </source>
</reference>
<feature type="compositionally biased region" description="Basic and acidic residues" evidence="1">
    <location>
        <begin position="162"/>
        <end position="178"/>
    </location>
</feature>
<feature type="region of interest" description="Disordered" evidence="1">
    <location>
        <begin position="581"/>
        <end position="649"/>
    </location>
</feature>
<feature type="compositionally biased region" description="Basic residues" evidence="1">
    <location>
        <begin position="749"/>
        <end position="760"/>
    </location>
</feature>
<feature type="region of interest" description="Disordered" evidence="1">
    <location>
        <begin position="663"/>
        <end position="689"/>
    </location>
</feature>
<dbReference type="STRING" id="1858805.M5G668"/>
<feature type="compositionally biased region" description="Low complexity" evidence="1">
    <location>
        <begin position="483"/>
        <end position="492"/>
    </location>
</feature>
<dbReference type="GO" id="GO:0006396">
    <property type="term" value="P:RNA processing"/>
    <property type="evidence" value="ECO:0007669"/>
    <property type="project" value="InterPro"/>
</dbReference>
<dbReference type="InterPro" id="IPR036389">
    <property type="entry name" value="RNase_III_sf"/>
</dbReference>
<organism evidence="3 4">
    <name type="scientific">Dacryopinax primogenitus (strain DJM 731)</name>
    <name type="common">Brown rot fungus</name>
    <dbReference type="NCBI Taxonomy" id="1858805"/>
    <lineage>
        <taxon>Eukaryota</taxon>
        <taxon>Fungi</taxon>
        <taxon>Dikarya</taxon>
        <taxon>Basidiomycota</taxon>
        <taxon>Agaricomycotina</taxon>
        <taxon>Dacrymycetes</taxon>
        <taxon>Dacrymycetales</taxon>
        <taxon>Dacrymycetaceae</taxon>
        <taxon>Dacryopinax</taxon>
    </lineage>
</organism>
<dbReference type="AlphaFoldDB" id="M5G668"/>
<dbReference type="SMART" id="SM00535">
    <property type="entry name" value="RIBOc"/>
    <property type="match status" value="1"/>
</dbReference>
<gene>
    <name evidence="3" type="ORF">DACRYDRAFT_22504</name>
</gene>
<feature type="region of interest" description="Disordered" evidence="1">
    <location>
        <begin position="886"/>
        <end position="928"/>
    </location>
</feature>
<dbReference type="InterPro" id="IPR000999">
    <property type="entry name" value="RNase_III_dom"/>
</dbReference>
<accession>M5G668</accession>
<dbReference type="RefSeq" id="XP_040628224.1">
    <property type="nucleotide sequence ID" value="XM_040772834.1"/>
</dbReference>
<feature type="compositionally biased region" description="Polar residues" evidence="1">
    <location>
        <begin position="773"/>
        <end position="783"/>
    </location>
</feature>
<dbReference type="Pfam" id="PF00636">
    <property type="entry name" value="Ribonuclease_3"/>
    <property type="match status" value="1"/>
</dbReference>
<feature type="compositionally biased region" description="Polar residues" evidence="1">
    <location>
        <begin position="915"/>
        <end position="928"/>
    </location>
</feature>
<dbReference type="OrthoDB" id="2392202at2759"/>
<sequence length="1039" mass="114660">MKRDGSINRWSDRGRYSEGGGILSISERVAWRTRERLPLALKEIEEEVISYLDSPPTCVFVGRMREQYGRKATLFSCAEQFRSSVKNSLPGPSTSFPHVSDDPKALSPQAKLLMDKGPTRLEDLLESPLLKTGALFPYCRLTGTHLWTMLLQKYARALEGAKADHEKEAKSGDTHSSDSHSLPSPSSPAVPSEYADPQQSGLLAGLDQVNEILEYPSLPEVTDRLLLKQVFVSVKYAERNVVSHDKRNNNGVLAQVGDSVITMALRSMLWRKYPHLQPHGVVSVLRLLESNKALDIIGKAYNLDKSLSRRPRRREWAVADAFEAYVGAMYESRGFQVAVDFLQRLYAPMMTRAYHLVTTSRDPSTLQYEMLYPVANTDANVLLANSSPEPISPQEAGQPDIPNKLTSCTTPGLSDVSADENTTSTRYGNGFDHFISLSLPTQIPYIDTTPEPDVATPEPVSVPQRSEACLADVEQRALHKSGESPLIESSSSKRWSQETPKPRQLSYHEQLVVLIQQRDRDRDLVTDPDFLVKPVKAESKISRRRRRVKKAKAKSRSAPEFVGHLDRLLVSDLSGELVLDLGQNGEKSDGSTLTAPVSPQPSTSDKQRMKKSNTLGGRLAQMELSPPGSTPSQAITRRPQSKRLPVAESAFARELTRAIREVDEEKRLSKSTPNSPVLGGRLPISPTSSINVNKDLLKIDHALPSLKDRAQRSGHIRKSQGNKLASKSVAVEGFELPAPVPSSLPSKKVASKRTRKRRARAVLSLPQAKTKPPLTSSGATAEMSSVAPVSTRPEITGSFSTTDMKAGTESRPESRLRTLLELLDPAPVSEPSKTLASIAGPGTTSTIFTQPNNSFEAVELRSPPAPVPLFDGLSSRLFEFLGMFGSQQEQKPRELEEPEKAGRPKMGEVEPSAQVGDTFSSGTKTLPITETLSDPRDLLFSFNPGGAHKDMLSSKFLARNGEPEKTFKHPPSRQNNIGERFKVMDRPPVHQTVLPRYPRMASFAGGLRSGGLQRHEYRPNKTSVRVTKKMFAVILKKRK</sequence>
<evidence type="ECO:0000256" key="1">
    <source>
        <dbReference type="SAM" id="MobiDB-lite"/>
    </source>
</evidence>
<evidence type="ECO:0000313" key="3">
    <source>
        <dbReference type="EMBL" id="EJU01327.1"/>
    </source>
</evidence>
<dbReference type="GO" id="GO:0004525">
    <property type="term" value="F:ribonuclease III activity"/>
    <property type="evidence" value="ECO:0007669"/>
    <property type="project" value="InterPro"/>
</dbReference>
<name>M5G668_DACPD</name>
<evidence type="ECO:0000259" key="2">
    <source>
        <dbReference type="PROSITE" id="PS50142"/>
    </source>
</evidence>
<dbReference type="Proteomes" id="UP000030653">
    <property type="component" value="Unassembled WGS sequence"/>
</dbReference>
<evidence type="ECO:0000313" key="4">
    <source>
        <dbReference type="Proteomes" id="UP000030653"/>
    </source>
</evidence>
<dbReference type="SUPFAM" id="SSF69065">
    <property type="entry name" value="RNase III domain-like"/>
    <property type="match status" value="1"/>
</dbReference>
<dbReference type="EMBL" id="JH795864">
    <property type="protein sequence ID" value="EJU01327.1"/>
    <property type="molecule type" value="Genomic_DNA"/>
</dbReference>
<feature type="compositionally biased region" description="Low complexity" evidence="1">
    <location>
        <begin position="179"/>
        <end position="192"/>
    </location>
</feature>
<protein>
    <recommendedName>
        <fullName evidence="2">RNase III domain-containing protein</fullName>
    </recommendedName>
</protein>
<dbReference type="HOGENOM" id="CLU_292868_0_0_1"/>